<accession>W4PII0</accession>
<sequence length="197" mass="22348">MNHYTNLNLNVMKDFFTRMKIPQKWICLIAVSVISGQQAFSSENYVMKGITVENAITQQKSKMVLGTVVDKDDPIIGASVVIKGTNKGVITDMKGNFKLEIPVGATILISYIGYNNKEIIYRGESTLKVELTEDVLQLQEVQVVAYGVTKKSFRNRCHLICRYGRNFKVSSFKHLQRASRENARTFYSTTYRTTGSR</sequence>
<dbReference type="Proteomes" id="UP000018842">
    <property type="component" value="Unassembled WGS sequence"/>
</dbReference>
<comment type="caution">
    <text evidence="1">The sequence shown here is derived from an EMBL/GenBank/DDBJ whole genome shotgun (WGS) entry which is preliminary data.</text>
</comment>
<dbReference type="EMBL" id="BAIR01000026">
    <property type="protein sequence ID" value="GAE19631.1"/>
    <property type="molecule type" value="Genomic_DNA"/>
</dbReference>
<evidence type="ECO:0000313" key="1">
    <source>
        <dbReference type="EMBL" id="GAE19631.1"/>
    </source>
</evidence>
<dbReference type="Pfam" id="PF13715">
    <property type="entry name" value="CarbopepD_reg_2"/>
    <property type="match status" value="1"/>
</dbReference>
<reference evidence="2" key="1">
    <citation type="journal article" date="2014" name="Genome">
        <title>Draft Genome Sequences of Three Strains of Bacteroides pyogenes Isolated from a Cat and Swine.</title>
        <authorList>
            <person name="Sakamoto M."/>
            <person name="Oshima K."/>
            <person name="Suda W."/>
            <person name="Kitamura K."/>
            <person name="Iida T."/>
            <person name="Hattori M."/>
            <person name="Ohkuma M."/>
        </authorList>
    </citation>
    <scope>NUCLEOTIDE SEQUENCE [LARGE SCALE GENOMIC DNA]</scope>
    <source>
        <strain evidence="2">JCM 6294</strain>
    </source>
</reference>
<gene>
    <name evidence="1" type="ORF">JCM6294_2712</name>
</gene>
<dbReference type="FunFam" id="2.60.40.1120:FF:000003">
    <property type="entry name" value="Outer membrane protein Omp121"/>
    <property type="match status" value="1"/>
</dbReference>
<proteinExistence type="predicted"/>
<dbReference type="SUPFAM" id="SSF49464">
    <property type="entry name" value="Carboxypeptidase regulatory domain-like"/>
    <property type="match status" value="1"/>
</dbReference>
<organism evidence="1 2">
    <name type="scientific">Bacteroides pyogenes DSM 20611 = JCM 6294</name>
    <dbReference type="NCBI Taxonomy" id="1121100"/>
    <lineage>
        <taxon>Bacteria</taxon>
        <taxon>Pseudomonadati</taxon>
        <taxon>Bacteroidota</taxon>
        <taxon>Bacteroidia</taxon>
        <taxon>Bacteroidales</taxon>
        <taxon>Bacteroidaceae</taxon>
        <taxon>Bacteroides</taxon>
    </lineage>
</organism>
<dbReference type="Gene3D" id="2.60.40.1120">
    <property type="entry name" value="Carboxypeptidase-like, regulatory domain"/>
    <property type="match status" value="1"/>
</dbReference>
<dbReference type="InterPro" id="IPR008969">
    <property type="entry name" value="CarboxyPept-like_regulatory"/>
</dbReference>
<dbReference type="AlphaFoldDB" id="W4PII0"/>
<keyword evidence="1" id="KW-0675">Receptor</keyword>
<protein>
    <submittedName>
        <fullName evidence="1">TonB-dependent receptor</fullName>
    </submittedName>
</protein>
<evidence type="ECO:0000313" key="2">
    <source>
        <dbReference type="Proteomes" id="UP000018842"/>
    </source>
</evidence>
<dbReference type="eggNOG" id="COG1629">
    <property type="taxonomic scope" value="Bacteria"/>
</dbReference>
<name>W4PII0_9BACE</name>